<evidence type="ECO:0008006" key="4">
    <source>
        <dbReference type="Google" id="ProtNLM"/>
    </source>
</evidence>
<keyword evidence="1" id="KW-0812">Transmembrane</keyword>
<dbReference type="Pfam" id="PF12679">
    <property type="entry name" value="ABC2_membrane_2"/>
    <property type="match status" value="1"/>
</dbReference>
<feature type="transmembrane region" description="Helical" evidence="1">
    <location>
        <begin position="16"/>
        <end position="38"/>
    </location>
</feature>
<keyword evidence="1" id="KW-0472">Membrane</keyword>
<comment type="caution">
    <text evidence="2">The sequence shown here is derived from an EMBL/GenBank/DDBJ whole genome shotgun (WGS) entry which is preliminary data.</text>
</comment>
<feature type="transmembrane region" description="Helical" evidence="1">
    <location>
        <begin position="125"/>
        <end position="148"/>
    </location>
</feature>
<evidence type="ECO:0000256" key="1">
    <source>
        <dbReference type="SAM" id="Phobius"/>
    </source>
</evidence>
<dbReference type="PANTHER" id="PTHR37305:SF1">
    <property type="entry name" value="MEMBRANE PROTEIN"/>
    <property type="match status" value="1"/>
</dbReference>
<dbReference type="PANTHER" id="PTHR37305">
    <property type="entry name" value="INTEGRAL MEMBRANE PROTEIN-RELATED"/>
    <property type="match status" value="1"/>
</dbReference>
<feature type="transmembrane region" description="Helical" evidence="1">
    <location>
        <begin position="309"/>
        <end position="334"/>
    </location>
</feature>
<reference evidence="2 3" key="1">
    <citation type="journal article" date="2019" name="Int. J. Syst. Evol. Microbiol.">
        <title>The Global Catalogue of Microorganisms (GCM) 10K type strain sequencing project: providing services to taxonomists for standard genome sequencing and annotation.</title>
        <authorList>
            <consortium name="The Broad Institute Genomics Platform"/>
            <consortium name="The Broad Institute Genome Sequencing Center for Infectious Disease"/>
            <person name="Wu L."/>
            <person name="Ma J."/>
        </authorList>
    </citation>
    <scope>NUCLEOTIDE SEQUENCE [LARGE SCALE GENOMIC DNA]</scope>
    <source>
        <strain evidence="2 3">JCM 16001</strain>
    </source>
</reference>
<proteinExistence type="predicted"/>
<evidence type="ECO:0000313" key="3">
    <source>
        <dbReference type="Proteomes" id="UP001499851"/>
    </source>
</evidence>
<accession>A0ABN2GEW7</accession>
<name>A0ABN2GEW7_9ACTN</name>
<dbReference type="RefSeq" id="WP_344483926.1">
    <property type="nucleotide sequence ID" value="NZ_BAAAQF010000005.1"/>
</dbReference>
<dbReference type="Proteomes" id="UP001499851">
    <property type="component" value="Unassembled WGS sequence"/>
</dbReference>
<gene>
    <name evidence="2" type="ORF">GCM10009830_14980</name>
</gene>
<feature type="transmembrane region" description="Helical" evidence="1">
    <location>
        <begin position="219"/>
        <end position="238"/>
    </location>
</feature>
<feature type="transmembrane region" description="Helical" evidence="1">
    <location>
        <begin position="169"/>
        <end position="199"/>
    </location>
</feature>
<sequence>MNLFRSELRRIARRRLSLVFGILMLAGLVGLSVIMASISSKGPSEEALASAQAQADEWNEQNPDYLECVRDEDYFDGNEYYSWVETDPEYEDMDHQEACEYFVGGSRAEDFIWSYTFSFEGEAPFLLVGVLVVTGLIMMMLASSAIGAEWSSGGMSNLMVWHPNRMGLWGAKLGAALAACAAAVVAMAALGFALLLAAAALRGEVGDLDGPWWEETLTYVLRTGVLALGMTALGASLAMLGRHTAVAGGVIAGYLIIGDLIVRMVSMNLSMPFPDRLSLYTWAGAWITGRIELQDWSASGMDMTPDVMVITWGDAGVLLGGIVLLFGALATWSFHRRDAA</sequence>
<protein>
    <recommendedName>
        <fullName evidence="4">ABC transporter permease</fullName>
    </recommendedName>
</protein>
<organism evidence="2 3">
    <name type="scientific">Glycomyces endophyticus</name>
    <dbReference type="NCBI Taxonomy" id="480996"/>
    <lineage>
        <taxon>Bacteria</taxon>
        <taxon>Bacillati</taxon>
        <taxon>Actinomycetota</taxon>
        <taxon>Actinomycetes</taxon>
        <taxon>Glycomycetales</taxon>
        <taxon>Glycomycetaceae</taxon>
        <taxon>Glycomyces</taxon>
    </lineage>
</organism>
<keyword evidence="3" id="KW-1185">Reference proteome</keyword>
<evidence type="ECO:0000313" key="2">
    <source>
        <dbReference type="EMBL" id="GAA1670111.1"/>
    </source>
</evidence>
<keyword evidence="1" id="KW-1133">Transmembrane helix</keyword>
<feature type="transmembrane region" description="Helical" evidence="1">
    <location>
        <begin position="245"/>
        <end position="265"/>
    </location>
</feature>
<dbReference type="EMBL" id="BAAAQF010000005">
    <property type="protein sequence ID" value="GAA1670111.1"/>
    <property type="molecule type" value="Genomic_DNA"/>
</dbReference>